<evidence type="ECO:0000256" key="2">
    <source>
        <dbReference type="ARBA" id="ARBA00004496"/>
    </source>
</evidence>
<keyword evidence="6" id="KW-0238">DNA-binding</keyword>
<evidence type="ECO:0000256" key="5">
    <source>
        <dbReference type="ARBA" id="ARBA00022884"/>
    </source>
</evidence>
<dbReference type="EMBL" id="JAEPQZ010000005">
    <property type="protein sequence ID" value="KAG2181090.1"/>
    <property type="molecule type" value="Genomic_DNA"/>
</dbReference>
<keyword evidence="4" id="KW-0963">Cytoplasm</keyword>
<protein>
    <recommendedName>
        <fullName evidence="10">Translin</fullName>
    </recommendedName>
</protein>
<dbReference type="GO" id="GO:0005737">
    <property type="term" value="C:cytoplasm"/>
    <property type="evidence" value="ECO:0007669"/>
    <property type="project" value="UniProtKB-SubCell"/>
</dbReference>
<evidence type="ECO:0000313" key="9">
    <source>
        <dbReference type="Proteomes" id="UP000654370"/>
    </source>
</evidence>
<dbReference type="InterPro" id="IPR016069">
    <property type="entry name" value="Translin_C"/>
</dbReference>
<proteinExistence type="inferred from homology"/>
<dbReference type="GO" id="GO:0003723">
    <property type="term" value="F:RNA binding"/>
    <property type="evidence" value="ECO:0007669"/>
    <property type="project" value="UniProtKB-KW"/>
</dbReference>
<dbReference type="GO" id="GO:0003697">
    <property type="term" value="F:single-stranded DNA binding"/>
    <property type="evidence" value="ECO:0007669"/>
    <property type="project" value="InterPro"/>
</dbReference>
<dbReference type="Gene3D" id="1.20.58.200">
    <property type="entry name" value="Translin, domain 2"/>
    <property type="match status" value="1"/>
</dbReference>
<organism evidence="8 9">
    <name type="scientific">Mortierella isabellina</name>
    <name type="common">Filamentous fungus</name>
    <name type="synonym">Umbelopsis isabellina</name>
    <dbReference type="NCBI Taxonomy" id="91625"/>
    <lineage>
        <taxon>Eukaryota</taxon>
        <taxon>Fungi</taxon>
        <taxon>Fungi incertae sedis</taxon>
        <taxon>Mucoromycota</taxon>
        <taxon>Mucoromycotina</taxon>
        <taxon>Umbelopsidomycetes</taxon>
        <taxon>Umbelopsidales</taxon>
        <taxon>Umbelopsidaceae</taxon>
        <taxon>Umbelopsis</taxon>
    </lineage>
</organism>
<evidence type="ECO:0000256" key="3">
    <source>
        <dbReference type="ARBA" id="ARBA00005902"/>
    </source>
</evidence>
<comment type="subcellular location">
    <subcellularLocation>
        <location evidence="2">Cytoplasm</location>
    </subcellularLocation>
    <subcellularLocation>
        <location evidence="1">Nucleus</location>
    </subcellularLocation>
</comment>
<reference evidence="8" key="1">
    <citation type="submission" date="2020-12" db="EMBL/GenBank/DDBJ databases">
        <title>Metabolic potential, ecology and presence of endohyphal bacteria is reflected in genomic diversity of Mucoromycotina.</title>
        <authorList>
            <person name="Muszewska A."/>
            <person name="Okrasinska A."/>
            <person name="Steczkiewicz K."/>
            <person name="Drgas O."/>
            <person name="Orlowska M."/>
            <person name="Perlinska-Lenart U."/>
            <person name="Aleksandrzak-Piekarczyk T."/>
            <person name="Szatraj K."/>
            <person name="Zielenkiewicz U."/>
            <person name="Pilsyk S."/>
            <person name="Malc E."/>
            <person name="Mieczkowski P."/>
            <person name="Kruszewska J.S."/>
            <person name="Biernat P."/>
            <person name="Pawlowska J."/>
        </authorList>
    </citation>
    <scope>NUCLEOTIDE SEQUENCE</scope>
    <source>
        <strain evidence="8">WA0000067209</strain>
    </source>
</reference>
<evidence type="ECO:0000313" key="8">
    <source>
        <dbReference type="EMBL" id="KAG2181090.1"/>
    </source>
</evidence>
<dbReference type="GO" id="GO:0043565">
    <property type="term" value="F:sequence-specific DNA binding"/>
    <property type="evidence" value="ECO:0007669"/>
    <property type="project" value="InterPro"/>
</dbReference>
<evidence type="ECO:0000256" key="7">
    <source>
        <dbReference type="ARBA" id="ARBA00023242"/>
    </source>
</evidence>
<comment type="similarity">
    <text evidence="3">Belongs to the translin family.</text>
</comment>
<keyword evidence="5" id="KW-0694">RNA-binding</keyword>
<sequence length="218" mass="25653">MAQIEHKVFEDIQLRLEEEAVVKDELRQIVRELDRATRVQIANLNRVHANPTGPVPKVDFDVLREQLQKLDKLVSESQYYKYCDIWRNTLQQILFLVAFSTYLKYERLPTVIEFEEALKLKVDIQNELLGLHIPYEDLLHSYISVANELSRLAVNSVTNGDYQRPRKISNFVKELMAGFQLLNLKNDNLRKRFDGIKYDLKRIEEVVYDVSLRGLTKD</sequence>
<dbReference type="GO" id="GO:0005634">
    <property type="term" value="C:nucleus"/>
    <property type="evidence" value="ECO:0007669"/>
    <property type="project" value="UniProtKB-SubCell"/>
</dbReference>
<dbReference type="FunFam" id="1.20.58.200:FF:000002">
    <property type="entry name" value="Putative translin"/>
    <property type="match status" value="1"/>
</dbReference>
<evidence type="ECO:0000256" key="4">
    <source>
        <dbReference type="ARBA" id="ARBA00022490"/>
    </source>
</evidence>
<dbReference type="SUPFAM" id="SSF74784">
    <property type="entry name" value="Translin"/>
    <property type="match status" value="1"/>
</dbReference>
<keyword evidence="9" id="KW-1185">Reference proteome</keyword>
<dbReference type="Pfam" id="PF01997">
    <property type="entry name" value="Translin"/>
    <property type="match status" value="1"/>
</dbReference>
<comment type="caution">
    <text evidence="8">The sequence shown here is derived from an EMBL/GenBank/DDBJ whole genome shotgun (WGS) entry which is preliminary data.</text>
</comment>
<dbReference type="GO" id="GO:0016070">
    <property type="term" value="P:RNA metabolic process"/>
    <property type="evidence" value="ECO:0007669"/>
    <property type="project" value="InterPro"/>
</dbReference>
<dbReference type="PANTHER" id="PTHR10741">
    <property type="entry name" value="TRANSLIN AND TRANSLIN ASSOCIATED PROTEIN X"/>
    <property type="match status" value="1"/>
</dbReference>
<dbReference type="InterPro" id="IPR036081">
    <property type="entry name" value="Translin_sf"/>
</dbReference>
<gene>
    <name evidence="8" type="ORF">INT43_008672</name>
</gene>
<dbReference type="CDD" id="cd14819">
    <property type="entry name" value="Translin"/>
    <property type="match status" value="1"/>
</dbReference>
<dbReference type="InterPro" id="IPR033956">
    <property type="entry name" value="Translin"/>
</dbReference>
<dbReference type="InterPro" id="IPR016068">
    <property type="entry name" value="Translin_N"/>
</dbReference>
<keyword evidence="7" id="KW-0539">Nucleus</keyword>
<dbReference type="Gene3D" id="1.20.58.190">
    <property type="entry name" value="Translin, domain 1"/>
    <property type="match status" value="1"/>
</dbReference>
<accession>A0A8H7PWD0</accession>
<evidence type="ECO:0000256" key="6">
    <source>
        <dbReference type="ARBA" id="ARBA00023125"/>
    </source>
</evidence>
<name>A0A8H7PWD0_MORIS</name>
<dbReference type="InterPro" id="IPR002848">
    <property type="entry name" value="Translin_fam"/>
</dbReference>
<evidence type="ECO:0008006" key="10">
    <source>
        <dbReference type="Google" id="ProtNLM"/>
    </source>
</evidence>
<dbReference type="AlphaFoldDB" id="A0A8H7PWD0"/>
<dbReference type="OrthoDB" id="829at2759"/>
<dbReference type="Proteomes" id="UP000654370">
    <property type="component" value="Unassembled WGS sequence"/>
</dbReference>
<evidence type="ECO:0000256" key="1">
    <source>
        <dbReference type="ARBA" id="ARBA00004123"/>
    </source>
</evidence>